<sequence length="50" mass="5956">MKQFFDLNYEIFQQLYFSFLCSLKKSIPFNNQGNLLSSSLFCQRQKPLLS</sequence>
<dbReference type="AlphaFoldDB" id="T0FV46"/>
<name>T0FV46_9LEPT</name>
<protein>
    <submittedName>
        <fullName evidence="1">Uncharacterized protein</fullName>
    </submittedName>
</protein>
<proteinExistence type="predicted"/>
<gene>
    <name evidence="1" type="ORF">LEP1GSC059_0405</name>
</gene>
<organism evidence="1 2">
    <name type="scientific">Leptospira noguchii serovar Panama str. CZ214</name>
    <dbReference type="NCBI Taxonomy" id="1001595"/>
    <lineage>
        <taxon>Bacteria</taxon>
        <taxon>Pseudomonadati</taxon>
        <taxon>Spirochaetota</taxon>
        <taxon>Spirochaetia</taxon>
        <taxon>Leptospirales</taxon>
        <taxon>Leptospiraceae</taxon>
        <taxon>Leptospira</taxon>
    </lineage>
</organism>
<reference evidence="1 2" key="1">
    <citation type="submission" date="2013-05" db="EMBL/GenBank/DDBJ databases">
        <authorList>
            <person name="Harkins D.M."/>
            <person name="Durkin A.S."/>
            <person name="Brinkac L.M."/>
            <person name="Haft D.H."/>
            <person name="Selengut J.D."/>
            <person name="Sanka R."/>
            <person name="DePew J."/>
            <person name="Purushe J."/>
            <person name="Hartskeerl R.A."/>
            <person name="Ahmed A."/>
            <person name="van der Linden H."/>
            <person name="Goris M.G.A."/>
            <person name="Vinetz J.M."/>
            <person name="Sutton G.G."/>
            <person name="Nierman W.C."/>
            <person name="Fouts D.E."/>
        </authorList>
    </citation>
    <scope>NUCLEOTIDE SEQUENCE [LARGE SCALE GENOMIC DNA]</scope>
    <source>
        <strain evidence="1 2">CZ214</strain>
    </source>
</reference>
<dbReference type="EMBL" id="AKWY02000004">
    <property type="protein sequence ID" value="EQA73430.1"/>
    <property type="molecule type" value="Genomic_DNA"/>
</dbReference>
<dbReference type="Proteomes" id="UP000015442">
    <property type="component" value="Unassembled WGS sequence"/>
</dbReference>
<evidence type="ECO:0000313" key="1">
    <source>
        <dbReference type="EMBL" id="EQA73430.1"/>
    </source>
</evidence>
<accession>T0FV46</accession>
<evidence type="ECO:0000313" key="2">
    <source>
        <dbReference type="Proteomes" id="UP000015442"/>
    </source>
</evidence>
<comment type="caution">
    <text evidence="1">The sequence shown here is derived from an EMBL/GenBank/DDBJ whole genome shotgun (WGS) entry which is preliminary data.</text>
</comment>